<dbReference type="RefSeq" id="WP_086724036.1">
    <property type="nucleotide sequence ID" value="NZ_MUBM01000050.1"/>
</dbReference>
<dbReference type="InterPro" id="IPR006076">
    <property type="entry name" value="FAD-dep_OxRdtase"/>
</dbReference>
<evidence type="ECO:0000313" key="3">
    <source>
        <dbReference type="EMBL" id="MER6978832.1"/>
    </source>
</evidence>
<proteinExistence type="predicted"/>
<accession>A0ABV1W5C0</accession>
<evidence type="ECO:0000259" key="2">
    <source>
        <dbReference type="Pfam" id="PF01266"/>
    </source>
</evidence>
<dbReference type="EC" id="1.-.-.-" evidence="3"/>
<dbReference type="InterPro" id="IPR036188">
    <property type="entry name" value="FAD/NAD-bd_sf"/>
</dbReference>
<name>A0ABV1W5C0_9ACTN</name>
<feature type="domain" description="FAD dependent oxidoreductase" evidence="2">
    <location>
        <begin position="41"/>
        <end position="401"/>
    </location>
</feature>
<gene>
    <name evidence="3" type="ORF">ABT317_17960</name>
</gene>
<feature type="region of interest" description="Disordered" evidence="1">
    <location>
        <begin position="17"/>
        <end position="37"/>
    </location>
</feature>
<reference evidence="3 4" key="1">
    <citation type="submission" date="2024-06" db="EMBL/GenBank/DDBJ databases">
        <title>The Natural Products Discovery Center: Release of the First 8490 Sequenced Strains for Exploring Actinobacteria Biosynthetic Diversity.</title>
        <authorList>
            <person name="Kalkreuter E."/>
            <person name="Kautsar S.A."/>
            <person name="Yang D."/>
            <person name="Bader C.D."/>
            <person name="Teijaro C.N."/>
            <person name="Fluegel L."/>
            <person name="Davis C.M."/>
            <person name="Simpson J.R."/>
            <person name="Lauterbach L."/>
            <person name="Steele A.D."/>
            <person name="Gui C."/>
            <person name="Meng S."/>
            <person name="Li G."/>
            <person name="Viehrig K."/>
            <person name="Ye F."/>
            <person name="Su P."/>
            <person name="Kiefer A.F."/>
            <person name="Nichols A."/>
            <person name="Cepeda A.J."/>
            <person name="Yan W."/>
            <person name="Fan B."/>
            <person name="Jiang Y."/>
            <person name="Adhikari A."/>
            <person name="Zheng C.-J."/>
            <person name="Schuster L."/>
            <person name="Cowan T.M."/>
            <person name="Smanski M.J."/>
            <person name="Chevrette M.G."/>
            <person name="De Carvalho L.P.S."/>
            <person name="Shen B."/>
        </authorList>
    </citation>
    <scope>NUCLEOTIDE SEQUENCE [LARGE SCALE GENOMIC DNA]</scope>
    <source>
        <strain evidence="3 4">NPDC000634</strain>
    </source>
</reference>
<dbReference type="EMBL" id="JBEPCU010000282">
    <property type="protein sequence ID" value="MER6978832.1"/>
    <property type="molecule type" value="Genomic_DNA"/>
</dbReference>
<dbReference type="SUPFAM" id="SSF51905">
    <property type="entry name" value="FAD/NAD(P)-binding domain"/>
    <property type="match status" value="1"/>
</dbReference>
<keyword evidence="3" id="KW-0560">Oxidoreductase</keyword>
<sequence>MVVGQVRTVRGTESSSGVPLWAESRESSSRRPALPGSTSADVAIVGAGFTGLWAAYYLLKEDPTLKVVLLEREYAGFGASGRNGGWCSAIFPVSLQRVRQLYSHQAALDMQRAMNETVTEVGRVTEQETIDCDFAPEGFVSLARTPAQLARAEATVAGAAAFGVDGQWRLLSGEQARAKINADGVLGGIHTPHCALLHPDKLVRGLASRVESLGGTIYENTEVTGIANGCVRTVHGTVTASVVVRATEAFTPQFAAYRRHVAPLYSLVVATAPLPDAVRKELGLDSRTAFNDMRNLRIYAHPTADGRLVFGGRGAPYHFRSKVSPEFDVDTRIHAKIIETMREFFPALADVEITHRWGGPLGVPRDWFPSIGYDKKSGIAWAGPYVGDGVATSNLAGRILRNLITGRHDELNRLPVVNHTSPRWEVEPFRWIGVNAGLQAAAAADFEERLTNRPSKVSALLEKLTGAH</sequence>
<dbReference type="GO" id="GO:0016491">
    <property type="term" value="F:oxidoreductase activity"/>
    <property type="evidence" value="ECO:0007669"/>
    <property type="project" value="UniProtKB-KW"/>
</dbReference>
<dbReference type="PANTHER" id="PTHR13847:SF285">
    <property type="entry name" value="FAD DEPENDENT OXIDOREDUCTASE DOMAIN-CONTAINING PROTEIN"/>
    <property type="match status" value="1"/>
</dbReference>
<evidence type="ECO:0000313" key="4">
    <source>
        <dbReference type="Proteomes" id="UP001458415"/>
    </source>
</evidence>
<dbReference type="PANTHER" id="PTHR13847">
    <property type="entry name" value="SARCOSINE DEHYDROGENASE-RELATED"/>
    <property type="match status" value="1"/>
</dbReference>
<evidence type="ECO:0000256" key="1">
    <source>
        <dbReference type="SAM" id="MobiDB-lite"/>
    </source>
</evidence>
<keyword evidence="4" id="KW-1185">Reference proteome</keyword>
<dbReference type="Gene3D" id="3.50.50.60">
    <property type="entry name" value="FAD/NAD(P)-binding domain"/>
    <property type="match status" value="1"/>
</dbReference>
<protein>
    <submittedName>
        <fullName evidence="3">FAD-binding oxidoreductase</fullName>
        <ecNumber evidence="3">1.-.-.-</ecNumber>
    </submittedName>
</protein>
<dbReference type="Pfam" id="PF01266">
    <property type="entry name" value="DAO"/>
    <property type="match status" value="1"/>
</dbReference>
<dbReference type="Proteomes" id="UP001458415">
    <property type="component" value="Unassembled WGS sequence"/>
</dbReference>
<comment type="caution">
    <text evidence="3">The sequence shown here is derived from an EMBL/GenBank/DDBJ whole genome shotgun (WGS) entry which is preliminary data.</text>
</comment>
<dbReference type="Gene3D" id="3.30.9.10">
    <property type="entry name" value="D-Amino Acid Oxidase, subunit A, domain 2"/>
    <property type="match status" value="1"/>
</dbReference>
<organism evidence="3 4">
    <name type="scientific">Streptomyces carpinensis</name>
    <dbReference type="NCBI Taxonomy" id="66369"/>
    <lineage>
        <taxon>Bacteria</taxon>
        <taxon>Bacillati</taxon>
        <taxon>Actinomycetota</taxon>
        <taxon>Actinomycetes</taxon>
        <taxon>Kitasatosporales</taxon>
        <taxon>Streptomycetaceae</taxon>
        <taxon>Streptomyces</taxon>
    </lineage>
</organism>